<comment type="caution">
    <text evidence="7">The sequence shown here is derived from an EMBL/GenBank/DDBJ whole genome shotgun (WGS) entry which is preliminary data.</text>
</comment>
<dbReference type="CDD" id="cd13585">
    <property type="entry name" value="PBP2_TMBP_like"/>
    <property type="match status" value="1"/>
</dbReference>
<sequence>MKKLISLVSGVVLAASLTACSSSQSSSGKADDKITVWTQAAADHPEGKMFADRVKSYNEKHPDGPKVEIKNITRAGAGSGYIDKLNAAITANDVPDIFTLDGPDVAAYVESGVIAPLDDYMSQGFKDGFTKAIVEQGTVGGKFYAMGYSDSGVAIMYNEDMIKALPADVQAMVPGPDKDWTWDQFVALARKVDDFAQTTKDPAFKNYEISTSLLLTDISAGAYELGTYYFTPLLWGNGTNIVDKDGVTVDGVLNGKKSVEALTKFGQLFAGKPLANAAESEKTFYTGKSALAVAGFWYVNEIKSNYPNLKFRTLRYPKMDASQTGLYTPSGSWTFVRSAKNKDEKRVKKVVEVMEWLNNDEASKEYYEKNGSIPTRINSVSAINTNTDNPYYNEAWKVLKYQVENTNKARPVSPGYPYLSETFAKDVILKIAQNKASDSATIQKYADEAAKKIDAEFKKYKK</sequence>
<reference evidence="7" key="1">
    <citation type="submission" date="2022-07" db="EMBL/GenBank/DDBJ databases">
        <authorList>
            <person name="Li W.-J."/>
            <person name="Deng Q.-Q."/>
        </authorList>
    </citation>
    <scope>NUCLEOTIDE SEQUENCE</scope>
    <source>
        <strain evidence="7">SYSU M60031</strain>
    </source>
</reference>
<keyword evidence="2 6" id="KW-0732">Signal</keyword>
<proteinExistence type="predicted"/>
<feature type="chain" id="PRO_5041286918" evidence="6">
    <location>
        <begin position="22"/>
        <end position="462"/>
    </location>
</feature>
<evidence type="ECO:0000256" key="1">
    <source>
        <dbReference type="ARBA" id="ARBA00022475"/>
    </source>
</evidence>
<evidence type="ECO:0000256" key="6">
    <source>
        <dbReference type="SAM" id="SignalP"/>
    </source>
</evidence>
<keyword evidence="3" id="KW-0472">Membrane</keyword>
<name>A0AA42BQV9_9BACI</name>
<dbReference type="Proteomes" id="UP001156102">
    <property type="component" value="Unassembled WGS sequence"/>
</dbReference>
<dbReference type="PANTHER" id="PTHR43649:SF33">
    <property type="entry name" value="POLYGALACTURONAN_RHAMNOGALACTURONAN-BINDING PROTEIN YTCQ"/>
    <property type="match status" value="1"/>
</dbReference>
<evidence type="ECO:0000256" key="4">
    <source>
        <dbReference type="ARBA" id="ARBA00023139"/>
    </source>
</evidence>
<dbReference type="RefSeq" id="WP_254760600.1">
    <property type="nucleotide sequence ID" value="NZ_JANCLT010000013.1"/>
</dbReference>
<keyword evidence="4" id="KW-0564">Palmitate</keyword>
<evidence type="ECO:0000313" key="7">
    <source>
        <dbReference type="EMBL" id="MCP8970675.1"/>
    </source>
</evidence>
<dbReference type="SUPFAM" id="SSF53850">
    <property type="entry name" value="Periplasmic binding protein-like II"/>
    <property type="match status" value="1"/>
</dbReference>
<evidence type="ECO:0000256" key="2">
    <source>
        <dbReference type="ARBA" id="ARBA00022729"/>
    </source>
</evidence>
<accession>A0AA42BQV9</accession>
<dbReference type="Pfam" id="PF01547">
    <property type="entry name" value="SBP_bac_1"/>
    <property type="match status" value="1"/>
</dbReference>
<dbReference type="PANTHER" id="PTHR43649">
    <property type="entry name" value="ARABINOSE-BINDING PROTEIN-RELATED"/>
    <property type="match status" value="1"/>
</dbReference>
<evidence type="ECO:0000313" key="8">
    <source>
        <dbReference type="Proteomes" id="UP001156102"/>
    </source>
</evidence>
<dbReference type="PROSITE" id="PS51257">
    <property type="entry name" value="PROKAR_LIPOPROTEIN"/>
    <property type="match status" value="1"/>
</dbReference>
<organism evidence="7 8">
    <name type="scientific">Ectobacillus ponti</name>
    <dbReference type="NCBI Taxonomy" id="2961894"/>
    <lineage>
        <taxon>Bacteria</taxon>
        <taxon>Bacillati</taxon>
        <taxon>Bacillota</taxon>
        <taxon>Bacilli</taxon>
        <taxon>Bacillales</taxon>
        <taxon>Bacillaceae</taxon>
        <taxon>Ectobacillus</taxon>
    </lineage>
</organism>
<dbReference type="EMBL" id="JANCLT010000013">
    <property type="protein sequence ID" value="MCP8970675.1"/>
    <property type="molecule type" value="Genomic_DNA"/>
</dbReference>
<evidence type="ECO:0000256" key="3">
    <source>
        <dbReference type="ARBA" id="ARBA00023136"/>
    </source>
</evidence>
<keyword evidence="8" id="KW-1185">Reference proteome</keyword>
<evidence type="ECO:0000256" key="5">
    <source>
        <dbReference type="ARBA" id="ARBA00023288"/>
    </source>
</evidence>
<dbReference type="AlphaFoldDB" id="A0AA42BQV9"/>
<keyword evidence="1" id="KW-1003">Cell membrane</keyword>
<dbReference type="InterPro" id="IPR006059">
    <property type="entry name" value="SBP"/>
</dbReference>
<keyword evidence="5" id="KW-0449">Lipoprotein</keyword>
<dbReference type="InterPro" id="IPR050490">
    <property type="entry name" value="Bact_solute-bd_prot1"/>
</dbReference>
<protein>
    <submittedName>
        <fullName evidence="7">Sugar ABC transporter substrate-binding protein</fullName>
    </submittedName>
</protein>
<gene>
    <name evidence="7" type="ORF">NK662_19340</name>
</gene>
<dbReference type="Gene3D" id="3.40.190.10">
    <property type="entry name" value="Periplasmic binding protein-like II"/>
    <property type="match status" value="1"/>
</dbReference>
<feature type="signal peptide" evidence="6">
    <location>
        <begin position="1"/>
        <end position="21"/>
    </location>
</feature>